<dbReference type="PANTHER" id="PTHR30268">
    <property type="entry name" value="L-RHAMNOSE ISOMERASE"/>
    <property type="match status" value="1"/>
</dbReference>
<accession>A0A4Q5LBS5</accession>
<dbReference type="PANTHER" id="PTHR30268:SF0">
    <property type="entry name" value="L-RHAMNOSE ISOMERASE"/>
    <property type="match status" value="1"/>
</dbReference>
<protein>
    <submittedName>
        <fullName evidence="5">Sugar isomerase</fullName>
    </submittedName>
</protein>
<keyword evidence="2" id="KW-0464">Manganese</keyword>
<keyword evidence="3 5" id="KW-0413">Isomerase</keyword>
<dbReference type="GO" id="GO:0016853">
    <property type="term" value="F:isomerase activity"/>
    <property type="evidence" value="ECO:0007669"/>
    <property type="project" value="UniProtKB-KW"/>
</dbReference>
<dbReference type="SUPFAM" id="SSF51658">
    <property type="entry name" value="Xylose isomerase-like"/>
    <property type="match status" value="1"/>
</dbReference>
<dbReference type="OrthoDB" id="5174871at2"/>
<keyword evidence="6" id="KW-1185">Reference proteome</keyword>
<dbReference type="RefSeq" id="WP_129921703.1">
    <property type="nucleotide sequence ID" value="NZ_SEWE01000028.1"/>
</dbReference>
<dbReference type="InterPro" id="IPR036237">
    <property type="entry name" value="Xyl_isomerase-like_sf"/>
</dbReference>
<dbReference type="Pfam" id="PF01261">
    <property type="entry name" value="AP_endonuc_2"/>
    <property type="match status" value="1"/>
</dbReference>
<comment type="caution">
    <text evidence="5">The sequence shown here is derived from an EMBL/GenBank/DDBJ whole genome shotgun (WGS) entry which is preliminary data.</text>
</comment>
<evidence type="ECO:0000256" key="1">
    <source>
        <dbReference type="ARBA" id="ARBA00022723"/>
    </source>
</evidence>
<dbReference type="InterPro" id="IPR013022">
    <property type="entry name" value="Xyl_isomerase-like_TIM-brl"/>
</dbReference>
<proteinExistence type="predicted"/>
<dbReference type="InterPro" id="IPR050337">
    <property type="entry name" value="L-rhamnose_isomerase"/>
</dbReference>
<reference evidence="5 6" key="1">
    <citation type="submission" date="2019-02" db="EMBL/GenBank/DDBJ databases">
        <title>Bacterial novel species isolated from soil.</title>
        <authorList>
            <person name="Jung H.-Y."/>
        </authorList>
    </citation>
    <scope>NUCLEOTIDE SEQUENCE [LARGE SCALE GENOMIC DNA]</scope>
    <source>
        <strain evidence="5 6">1-3-3-3</strain>
    </source>
</reference>
<gene>
    <name evidence="5" type="ORF">EWM57_13620</name>
</gene>
<dbReference type="GO" id="GO:0046872">
    <property type="term" value="F:metal ion binding"/>
    <property type="evidence" value="ECO:0007669"/>
    <property type="project" value="UniProtKB-KW"/>
</dbReference>
<evidence type="ECO:0000256" key="2">
    <source>
        <dbReference type="ARBA" id="ARBA00023211"/>
    </source>
</evidence>
<feature type="domain" description="Xylose isomerase-like TIM barrel" evidence="4">
    <location>
        <begin position="103"/>
        <end position="288"/>
    </location>
</feature>
<name>A0A4Q5LBS5_9BACT</name>
<evidence type="ECO:0000313" key="6">
    <source>
        <dbReference type="Proteomes" id="UP000294155"/>
    </source>
</evidence>
<evidence type="ECO:0000313" key="5">
    <source>
        <dbReference type="EMBL" id="RYU78555.1"/>
    </source>
</evidence>
<evidence type="ECO:0000259" key="4">
    <source>
        <dbReference type="Pfam" id="PF01261"/>
    </source>
</evidence>
<sequence length="427" mass="47590">MLSDDQLQDLNRPLLDEHQFRYQYLRDLLARRHVDAQDVVQQLNAFQVAIPSWALGTGGTRFGRFSGGGEPRSLEEKIDDVALLNQLNGSSNSISLHIPWDIPQDVPALQQQLKARGLTIDSMNSNTFQDQPGQSVSYKFGSLSHTDAAVRQLAVEHNIECVRYGQQLGAGVHTVWLADGSNFPGQQHLRRAYQRTAESLASIYEAMPSDMTMLIEYKPYEPNFYSMVIPDWGTSYSLCQYLGKQAQVLVDLGHHLPNTNIEQIVGRLRHFGRLGGFHFNGSMYGDDDLTTGSTKPFQLFLIFNELVDAAQDDTVNQEAAVAYMIDASHNTKDPLEDLLQSVESILGAYAKALLVDRAALHEAQENNDVVRAEEILRDAFLTDVRPLVAESYRQSGGALQPVAVYRAARVRESLIQQRGKLSLSTGL</sequence>
<dbReference type="Proteomes" id="UP000294155">
    <property type="component" value="Unassembled WGS sequence"/>
</dbReference>
<evidence type="ECO:0000256" key="3">
    <source>
        <dbReference type="ARBA" id="ARBA00023235"/>
    </source>
</evidence>
<organism evidence="5 6">
    <name type="scientific">Hymenobacter persicinus</name>
    <dbReference type="NCBI Taxonomy" id="2025506"/>
    <lineage>
        <taxon>Bacteria</taxon>
        <taxon>Pseudomonadati</taxon>
        <taxon>Bacteroidota</taxon>
        <taxon>Cytophagia</taxon>
        <taxon>Cytophagales</taxon>
        <taxon>Hymenobacteraceae</taxon>
        <taxon>Hymenobacter</taxon>
    </lineage>
</organism>
<dbReference type="AlphaFoldDB" id="A0A4Q5LBS5"/>
<keyword evidence="1" id="KW-0479">Metal-binding</keyword>
<dbReference type="Gene3D" id="3.20.20.150">
    <property type="entry name" value="Divalent-metal-dependent TIM barrel enzymes"/>
    <property type="match status" value="1"/>
</dbReference>
<dbReference type="EMBL" id="SEWE01000028">
    <property type="protein sequence ID" value="RYU78555.1"/>
    <property type="molecule type" value="Genomic_DNA"/>
</dbReference>